<dbReference type="InterPro" id="IPR040190">
    <property type="entry name" value="MURQ/GCKR"/>
</dbReference>
<proteinExistence type="predicted"/>
<evidence type="ECO:0000256" key="1">
    <source>
        <dbReference type="ARBA" id="ARBA00023239"/>
    </source>
</evidence>
<dbReference type="PANTHER" id="PTHR10088">
    <property type="entry name" value="GLUCOKINASE REGULATORY PROTEIN"/>
    <property type="match status" value="1"/>
</dbReference>
<dbReference type="Proteomes" id="UP001596150">
    <property type="component" value="Unassembled WGS sequence"/>
</dbReference>
<evidence type="ECO:0000313" key="5">
    <source>
        <dbReference type="Proteomes" id="UP001596150"/>
    </source>
</evidence>
<dbReference type="EMBL" id="JBHSML010000002">
    <property type="protein sequence ID" value="MFC5514967.1"/>
    <property type="molecule type" value="Genomic_DNA"/>
</dbReference>
<dbReference type="NCBIfam" id="NF009222">
    <property type="entry name" value="PRK12570.1"/>
    <property type="match status" value="1"/>
</dbReference>
<evidence type="ECO:0000313" key="4">
    <source>
        <dbReference type="EMBL" id="MFC5514967.1"/>
    </source>
</evidence>
<reference evidence="5" key="1">
    <citation type="journal article" date="2019" name="Int. J. Syst. Evol. Microbiol.">
        <title>The Global Catalogue of Microorganisms (GCM) 10K type strain sequencing project: providing services to taxonomists for standard genome sequencing and annotation.</title>
        <authorList>
            <consortium name="The Broad Institute Genomics Platform"/>
            <consortium name="The Broad Institute Genome Sequencing Center for Infectious Disease"/>
            <person name="Wu L."/>
            <person name="Ma J."/>
        </authorList>
    </citation>
    <scope>NUCLEOTIDE SEQUENCE [LARGE SCALE GENOMIC DNA]</scope>
    <source>
        <strain evidence="5">KACC 12633</strain>
    </source>
</reference>
<dbReference type="InterPro" id="IPR005488">
    <property type="entry name" value="Etherase_MurQ"/>
</dbReference>
<feature type="domain" description="SIS" evidence="3">
    <location>
        <begin position="53"/>
        <end position="216"/>
    </location>
</feature>
<evidence type="ECO:0000259" key="3">
    <source>
        <dbReference type="PROSITE" id="PS51464"/>
    </source>
</evidence>
<keyword evidence="2" id="KW-0119">Carbohydrate metabolism</keyword>
<organism evidence="4 5">
    <name type="scientific">Kaistia terrae</name>
    <dbReference type="NCBI Taxonomy" id="537017"/>
    <lineage>
        <taxon>Bacteria</taxon>
        <taxon>Pseudomonadati</taxon>
        <taxon>Pseudomonadota</taxon>
        <taxon>Alphaproteobacteria</taxon>
        <taxon>Hyphomicrobiales</taxon>
        <taxon>Kaistiaceae</taxon>
        <taxon>Kaistia</taxon>
    </lineage>
</organism>
<protein>
    <submittedName>
        <fullName evidence="4">N-acetylmuramic acid 6-phosphate etherase</fullName>
    </submittedName>
</protein>
<dbReference type="PANTHER" id="PTHR10088:SF4">
    <property type="entry name" value="GLUCOKINASE REGULATORY PROTEIN"/>
    <property type="match status" value="1"/>
</dbReference>
<dbReference type="InterPro" id="IPR046348">
    <property type="entry name" value="SIS_dom_sf"/>
</dbReference>
<keyword evidence="1" id="KW-0456">Lyase</keyword>
<dbReference type="PROSITE" id="PS51464">
    <property type="entry name" value="SIS"/>
    <property type="match status" value="1"/>
</dbReference>
<keyword evidence="5" id="KW-1185">Reference proteome</keyword>
<dbReference type="Gene3D" id="3.40.50.10490">
    <property type="entry name" value="Glucose-6-phosphate isomerase like protein, domain 1"/>
    <property type="match status" value="1"/>
</dbReference>
<dbReference type="RefSeq" id="WP_266342978.1">
    <property type="nucleotide sequence ID" value="NZ_JAPKNH010000002.1"/>
</dbReference>
<dbReference type="Gene3D" id="1.10.8.1080">
    <property type="match status" value="1"/>
</dbReference>
<dbReference type="InterPro" id="IPR001347">
    <property type="entry name" value="SIS_dom"/>
</dbReference>
<evidence type="ECO:0000256" key="2">
    <source>
        <dbReference type="ARBA" id="ARBA00023277"/>
    </source>
</evidence>
<name>A0ABW0PTW5_9HYPH</name>
<dbReference type="SUPFAM" id="SSF53697">
    <property type="entry name" value="SIS domain"/>
    <property type="match status" value="1"/>
</dbReference>
<dbReference type="NCBIfam" id="NF003915">
    <property type="entry name" value="PRK05441.1"/>
    <property type="match status" value="1"/>
</dbReference>
<accession>A0ABW0PTW5</accession>
<gene>
    <name evidence="4" type="ORF">ACFPP9_04215</name>
</gene>
<sequence>MAMPRTEVVEDRFDGIDLWSSVDALAALADGQIRGAMSVRAAIPALAAAAEQAADRLSKGGRLVYFGAGSSGLLALVDALEIPQTFSIPQGQILVLMAGGMAMTETLTGGPEDVAELGVADIESAKLGPNDCVVAASASGSTPYTVAGLEAARKTGASTVAIACNASAPLFAHADIAVFLDSGPEVLAGSTRMGAGTAQKAAFNMLSTMIAIRLGHVVDGMMVNVRADNAKLRGRAARIISRIAKVDDAAAIGALDAAEGEVKPAILIAAGATSLATAGALLAKHSGNLRAALSALAKSRIA</sequence>
<comment type="caution">
    <text evidence="4">The sequence shown here is derived from an EMBL/GenBank/DDBJ whole genome shotgun (WGS) entry which is preliminary data.</text>
</comment>
<dbReference type="Pfam" id="PF13580">
    <property type="entry name" value="SIS_2"/>
    <property type="match status" value="1"/>
</dbReference>
<dbReference type="CDD" id="cd05007">
    <property type="entry name" value="SIS_Etherase"/>
    <property type="match status" value="1"/>
</dbReference>